<dbReference type="Gene3D" id="1.10.10.60">
    <property type="entry name" value="Homeodomain-like"/>
    <property type="match status" value="1"/>
</dbReference>
<name>A0A373FR93_COMTE</name>
<sequence>MATRAPTPKKKPAPAVKALSRAARDKKIVEARIEGKTIRELADEFSLSVGRVHAVLARERGALIEDTRELSTEYRAKQLEQLEQIMAKWMPRVLGADAVAPDLQALLKVMGHEAQLTGAFAAAKTELTGADGGAVKVEKTVDLGALSLEELQQLEALQQKAGAD</sequence>
<organism evidence="1 2">
    <name type="scientific">Comamonas testosteroni</name>
    <name type="common">Pseudomonas testosteroni</name>
    <dbReference type="NCBI Taxonomy" id="285"/>
    <lineage>
        <taxon>Bacteria</taxon>
        <taxon>Pseudomonadati</taxon>
        <taxon>Pseudomonadota</taxon>
        <taxon>Betaproteobacteria</taxon>
        <taxon>Burkholderiales</taxon>
        <taxon>Comamonadaceae</taxon>
        <taxon>Comamonas</taxon>
    </lineage>
</organism>
<gene>
    <name evidence="1" type="ORF">DZC30_02460</name>
</gene>
<proteinExistence type="predicted"/>
<reference evidence="1 2" key="1">
    <citation type="submission" date="2018-08" db="EMBL/GenBank/DDBJ databases">
        <title>Comamonas testosteroni strain SWCO2.</title>
        <authorList>
            <person name="Jiang N."/>
            <person name="Zhang X.Z."/>
        </authorList>
    </citation>
    <scope>NUCLEOTIDE SEQUENCE [LARGE SCALE GENOMIC DNA]</scope>
    <source>
        <strain evidence="1 2">SWCO2</strain>
    </source>
</reference>
<protein>
    <submittedName>
        <fullName evidence="1">Uncharacterized protein</fullName>
    </submittedName>
</protein>
<keyword evidence="2" id="KW-1185">Reference proteome</keyword>
<evidence type="ECO:0000313" key="1">
    <source>
        <dbReference type="EMBL" id="RGE46658.1"/>
    </source>
</evidence>
<comment type="caution">
    <text evidence="1">The sequence shown here is derived from an EMBL/GenBank/DDBJ whole genome shotgun (WGS) entry which is preliminary data.</text>
</comment>
<accession>A0A373FR93</accession>
<evidence type="ECO:0000313" key="2">
    <source>
        <dbReference type="Proteomes" id="UP000261948"/>
    </source>
</evidence>
<dbReference type="EMBL" id="QURR01000002">
    <property type="protein sequence ID" value="RGE46658.1"/>
    <property type="molecule type" value="Genomic_DNA"/>
</dbReference>
<dbReference type="AlphaFoldDB" id="A0A373FR93"/>
<dbReference type="Proteomes" id="UP000261948">
    <property type="component" value="Unassembled WGS sequence"/>
</dbReference>